<evidence type="ECO:0000256" key="14">
    <source>
        <dbReference type="PROSITE-ProRule" id="PRU01379"/>
    </source>
</evidence>
<proteinExistence type="inferred from homology"/>
<dbReference type="PANTHER" id="PTHR11705">
    <property type="entry name" value="PROTEASE FAMILY M14 CARBOXYPEPTIDASE A,B"/>
    <property type="match status" value="1"/>
</dbReference>
<evidence type="ECO:0000256" key="9">
    <source>
        <dbReference type="ARBA" id="ARBA00022801"/>
    </source>
</evidence>
<accession>A0AA85IZB8</accession>
<keyword evidence="5" id="KW-0121">Carboxypeptidase</keyword>
<dbReference type="InterPro" id="IPR057246">
    <property type="entry name" value="CARBOXYPEPT_ZN_1"/>
</dbReference>
<keyword evidence="17" id="KW-1185">Reference proteome</keyword>
<name>A0AA85IZB8_TRIRE</name>
<evidence type="ECO:0000313" key="18">
    <source>
        <dbReference type="WBParaSite" id="TREG1_118370.1"/>
    </source>
</evidence>
<evidence type="ECO:0000256" key="7">
    <source>
        <dbReference type="ARBA" id="ARBA00022723"/>
    </source>
</evidence>
<keyword evidence="8 15" id="KW-0732">Signal</keyword>
<dbReference type="CDD" id="cd03860">
    <property type="entry name" value="M14_CP_A-B_like"/>
    <property type="match status" value="1"/>
</dbReference>
<dbReference type="SUPFAM" id="SSF53187">
    <property type="entry name" value="Zn-dependent exopeptidases"/>
    <property type="match status" value="1"/>
</dbReference>
<dbReference type="GO" id="GO:0008270">
    <property type="term" value="F:zinc ion binding"/>
    <property type="evidence" value="ECO:0007669"/>
    <property type="project" value="InterPro"/>
</dbReference>
<feature type="domain" description="Peptidase M14" evidence="16">
    <location>
        <begin position="153"/>
        <end position="443"/>
    </location>
</feature>
<evidence type="ECO:0000313" key="17">
    <source>
        <dbReference type="Proteomes" id="UP000050795"/>
    </source>
</evidence>
<feature type="signal peptide" evidence="15">
    <location>
        <begin position="1"/>
        <end position="30"/>
    </location>
</feature>
<dbReference type="GO" id="GO:0005615">
    <property type="term" value="C:extracellular space"/>
    <property type="evidence" value="ECO:0007669"/>
    <property type="project" value="TreeGrafter"/>
</dbReference>
<keyword evidence="6" id="KW-0645">Protease</keyword>
<keyword evidence="7" id="KW-0479">Metal-binding</keyword>
<protein>
    <recommendedName>
        <fullName evidence="16">Peptidase M14 domain-containing protein</fullName>
    </recommendedName>
</protein>
<keyword evidence="10" id="KW-0862">Zinc</keyword>
<dbReference type="InterPro" id="IPR000834">
    <property type="entry name" value="Peptidase_M14"/>
</dbReference>
<keyword evidence="11" id="KW-0482">Metalloprotease</keyword>
<dbReference type="GO" id="GO:0004181">
    <property type="term" value="F:metallocarboxypeptidase activity"/>
    <property type="evidence" value="ECO:0007669"/>
    <property type="project" value="InterPro"/>
</dbReference>
<evidence type="ECO:0000256" key="6">
    <source>
        <dbReference type="ARBA" id="ARBA00022670"/>
    </source>
</evidence>
<evidence type="ECO:0000256" key="11">
    <source>
        <dbReference type="ARBA" id="ARBA00023049"/>
    </source>
</evidence>
<sequence length="446" mass="50640">MIIRMNSSNSGLFLSSSSLLLLLLLSSSLSSPLLLLIPISLLDIVTGSHVAYYNFKVLQMNISNPDILNTINNLYINEPENYDIWSFPRGGNHSMYISVSPNGFNNLTRFLNNVHISYETVINNLQKAILDEKRENHARRLSGFMRTGRQRPYYKTYDEIIQYLDTLEQLNPYTTVETIGVTSEGRQIKGVMISLDPSKPIIWIDAGIHAREWIAPATALSIINKLMRPSGQTLLKRFQFYIVPVINPDGYEYTRTKYRMWRKNRAQTEGEVCIGIDLNRNFPFKWGVGNGASPHACSETYRGSEAASELETQSLIGKLNALHKNVVLYLSLHSFGQYILTPFGFSRYSFPPHYEKLITMGRKVRKMIQNRHGYVYQVGASSELLYEASGATDDYAAGELKIPYAYTIELCDEGRYGFLLPPSYIGQVGRQVWTALNVFANDIYPS</sequence>
<evidence type="ECO:0000256" key="3">
    <source>
        <dbReference type="ARBA" id="ARBA00005988"/>
    </source>
</evidence>
<dbReference type="InterPro" id="IPR036990">
    <property type="entry name" value="M14A-like_propep"/>
</dbReference>
<comment type="similarity">
    <text evidence="3 14">Belongs to the peptidase M14 family.</text>
</comment>
<evidence type="ECO:0000256" key="13">
    <source>
        <dbReference type="ARBA" id="ARBA00057299"/>
    </source>
</evidence>
<feature type="chain" id="PRO_5041742302" description="Peptidase M14 domain-containing protein" evidence="15">
    <location>
        <begin position="31"/>
        <end position="446"/>
    </location>
</feature>
<dbReference type="PROSITE" id="PS52035">
    <property type="entry name" value="PEPTIDASE_M14"/>
    <property type="match status" value="1"/>
</dbReference>
<dbReference type="Proteomes" id="UP000050795">
    <property type="component" value="Unassembled WGS sequence"/>
</dbReference>
<feature type="active site" description="Proton donor/acceptor" evidence="14">
    <location>
        <position position="409"/>
    </location>
</feature>
<evidence type="ECO:0000256" key="1">
    <source>
        <dbReference type="ARBA" id="ARBA00001947"/>
    </source>
</evidence>
<dbReference type="AlphaFoldDB" id="A0AA85IZB8"/>
<evidence type="ECO:0000256" key="12">
    <source>
        <dbReference type="ARBA" id="ARBA00023157"/>
    </source>
</evidence>
<keyword evidence="12" id="KW-1015">Disulfide bond</keyword>
<evidence type="ECO:0000256" key="2">
    <source>
        <dbReference type="ARBA" id="ARBA00004613"/>
    </source>
</evidence>
<comment type="function">
    <text evidence="13">Involved in the digestion of the blood meal.</text>
</comment>
<dbReference type="Gene3D" id="3.40.630.10">
    <property type="entry name" value="Zn peptidases"/>
    <property type="match status" value="1"/>
</dbReference>
<comment type="subcellular location">
    <subcellularLocation>
        <location evidence="2">Secreted</location>
    </subcellularLocation>
</comment>
<comment type="cofactor">
    <cofactor evidence="1">
        <name>Zn(2+)</name>
        <dbReference type="ChEBI" id="CHEBI:29105"/>
    </cofactor>
</comment>
<dbReference type="InterPro" id="IPR003146">
    <property type="entry name" value="M14A_act_pep"/>
</dbReference>
<evidence type="ECO:0000259" key="16">
    <source>
        <dbReference type="PROSITE" id="PS52035"/>
    </source>
</evidence>
<dbReference type="Pfam" id="PF02244">
    <property type="entry name" value="Propep_M14"/>
    <property type="match status" value="1"/>
</dbReference>
<dbReference type="Gene3D" id="3.30.70.340">
    <property type="entry name" value="Metallocarboxypeptidase-like"/>
    <property type="match status" value="1"/>
</dbReference>
<evidence type="ECO:0000256" key="15">
    <source>
        <dbReference type="SAM" id="SignalP"/>
    </source>
</evidence>
<dbReference type="PRINTS" id="PR00765">
    <property type="entry name" value="CRBOXYPTASEA"/>
</dbReference>
<dbReference type="Pfam" id="PF00246">
    <property type="entry name" value="Peptidase_M14"/>
    <property type="match status" value="1"/>
</dbReference>
<dbReference type="WBParaSite" id="TREG1_118370.1">
    <property type="protein sequence ID" value="TREG1_118370.1"/>
    <property type="gene ID" value="TREG1_118370"/>
</dbReference>
<evidence type="ECO:0000256" key="10">
    <source>
        <dbReference type="ARBA" id="ARBA00022833"/>
    </source>
</evidence>
<dbReference type="PROSITE" id="PS00132">
    <property type="entry name" value="CARBOXYPEPT_ZN_1"/>
    <property type="match status" value="1"/>
</dbReference>
<organism evidence="17 18">
    <name type="scientific">Trichobilharzia regenti</name>
    <name type="common">Nasal bird schistosome</name>
    <dbReference type="NCBI Taxonomy" id="157069"/>
    <lineage>
        <taxon>Eukaryota</taxon>
        <taxon>Metazoa</taxon>
        <taxon>Spiralia</taxon>
        <taxon>Lophotrochozoa</taxon>
        <taxon>Platyhelminthes</taxon>
        <taxon>Trematoda</taxon>
        <taxon>Digenea</taxon>
        <taxon>Strigeidida</taxon>
        <taxon>Schistosomatoidea</taxon>
        <taxon>Schistosomatidae</taxon>
        <taxon>Trichobilharzia</taxon>
    </lineage>
</organism>
<evidence type="ECO:0000256" key="4">
    <source>
        <dbReference type="ARBA" id="ARBA00022525"/>
    </source>
</evidence>
<dbReference type="PANTHER" id="PTHR11705:SF140">
    <property type="entry name" value="FI02848P-RELATED"/>
    <property type="match status" value="1"/>
</dbReference>
<evidence type="ECO:0000256" key="8">
    <source>
        <dbReference type="ARBA" id="ARBA00022729"/>
    </source>
</evidence>
<dbReference type="SUPFAM" id="SSF54897">
    <property type="entry name" value="Protease propeptides/inhibitors"/>
    <property type="match status" value="1"/>
</dbReference>
<dbReference type="FunFam" id="3.40.630.10:FF:000040">
    <property type="entry name" value="zinc carboxypeptidase"/>
    <property type="match status" value="1"/>
</dbReference>
<keyword evidence="9" id="KW-0378">Hydrolase</keyword>
<dbReference type="GO" id="GO:0006508">
    <property type="term" value="P:proteolysis"/>
    <property type="evidence" value="ECO:0007669"/>
    <property type="project" value="UniProtKB-KW"/>
</dbReference>
<keyword evidence="4" id="KW-0964">Secreted</keyword>
<reference evidence="17" key="1">
    <citation type="submission" date="2022-06" db="EMBL/GenBank/DDBJ databases">
        <authorList>
            <person name="Berger JAMES D."/>
            <person name="Berger JAMES D."/>
        </authorList>
    </citation>
    <scope>NUCLEOTIDE SEQUENCE [LARGE SCALE GENOMIC DNA]</scope>
</reference>
<evidence type="ECO:0000256" key="5">
    <source>
        <dbReference type="ARBA" id="ARBA00022645"/>
    </source>
</evidence>
<dbReference type="SMART" id="SM00631">
    <property type="entry name" value="Zn_pept"/>
    <property type="match status" value="1"/>
</dbReference>
<reference evidence="18" key="2">
    <citation type="submission" date="2023-11" db="UniProtKB">
        <authorList>
            <consortium name="WormBaseParasite"/>
        </authorList>
    </citation>
    <scope>IDENTIFICATION</scope>
</reference>